<evidence type="ECO:0000313" key="2">
    <source>
        <dbReference type="Proteomes" id="UP001501480"/>
    </source>
</evidence>
<keyword evidence="2" id="KW-1185">Reference proteome</keyword>
<proteinExistence type="predicted"/>
<organism evidence="1 2">
    <name type="scientific">Aeromicrobium halocynthiae</name>
    <dbReference type="NCBI Taxonomy" id="560557"/>
    <lineage>
        <taxon>Bacteria</taxon>
        <taxon>Bacillati</taxon>
        <taxon>Actinomycetota</taxon>
        <taxon>Actinomycetes</taxon>
        <taxon>Propionibacteriales</taxon>
        <taxon>Nocardioidaceae</taxon>
        <taxon>Aeromicrobium</taxon>
    </lineage>
</organism>
<gene>
    <name evidence="1" type="ORF">GCM10009821_05030</name>
</gene>
<evidence type="ECO:0000313" key="1">
    <source>
        <dbReference type="EMBL" id="GAA2070710.1"/>
    </source>
</evidence>
<dbReference type="EMBL" id="BAAAPY010000001">
    <property type="protein sequence ID" value="GAA2070710.1"/>
    <property type="molecule type" value="Genomic_DNA"/>
</dbReference>
<dbReference type="Proteomes" id="UP001501480">
    <property type="component" value="Unassembled WGS sequence"/>
</dbReference>
<dbReference type="RefSeq" id="WP_344323892.1">
    <property type="nucleotide sequence ID" value="NZ_BAAAPY010000001.1"/>
</dbReference>
<comment type="caution">
    <text evidence="1">The sequence shown here is derived from an EMBL/GenBank/DDBJ whole genome shotgun (WGS) entry which is preliminary data.</text>
</comment>
<protein>
    <recommendedName>
        <fullName evidence="3">Peptidase MA-like domain-containing protein</fullName>
    </recommendedName>
</protein>
<reference evidence="2" key="1">
    <citation type="journal article" date="2019" name="Int. J. Syst. Evol. Microbiol.">
        <title>The Global Catalogue of Microorganisms (GCM) 10K type strain sequencing project: providing services to taxonomists for standard genome sequencing and annotation.</title>
        <authorList>
            <consortium name="The Broad Institute Genomics Platform"/>
            <consortium name="The Broad Institute Genome Sequencing Center for Infectious Disease"/>
            <person name="Wu L."/>
            <person name="Ma J."/>
        </authorList>
    </citation>
    <scope>NUCLEOTIDE SEQUENCE [LARGE SCALE GENOMIC DNA]</scope>
    <source>
        <strain evidence="2">JCM 15749</strain>
    </source>
</reference>
<sequence length="412" mass="43677">MPRRPSANAVAALVLLALGAGLLLWQQPWSSEGQAPAAAIPADASDRLDLALRAMSSAEDERAFTGALDGDERSREILADAWQAREVLGVGSVELRLVDVSTAPDRPDGTAPARARVSWTTEEDSVLAGTTVREVEVELRFTGTPDGDVALRGVDALDDPLPLWLAGPLELRTADDARVVLVDGGDPTVDVARLAERAARTVRAQVPTGDDVLTVVSPATADGAAALLGRTLEQVERVAAVTTTVDGTADTPRVVVLNPDLFASMDERAAQVVVSHEAVHQLTGVVGTQIEPWVAEGFADWVALRDDEVPVRDSAAQALRRVRDEGPPPRLPTEEDFASAEHGIGAVYESAWLIFLTLEDLGVDEDRIIAFYEAVVGGDGTAAAAERHLGLGIAELTRSWQDYLTNNASTLS</sequence>
<name>A0ABP5HBU5_9ACTN</name>
<accession>A0ABP5HBU5</accession>
<evidence type="ECO:0008006" key="3">
    <source>
        <dbReference type="Google" id="ProtNLM"/>
    </source>
</evidence>